<dbReference type="Pfam" id="PF00005">
    <property type="entry name" value="ABC_tran"/>
    <property type="match status" value="1"/>
</dbReference>
<evidence type="ECO:0000259" key="1">
    <source>
        <dbReference type="Pfam" id="PF00005"/>
    </source>
</evidence>
<sequence>MSLIIKARNIRLDYAGRDVLDIDELEIHSYDRIGLVGDNGAGKSSLLKVLNGEIVLAEATLQRFGDFAHISQLGGIEIETVEDRAMLSRLGVSNVQ</sequence>
<gene>
    <name evidence="2" type="ORF">QOR41_14690</name>
</gene>
<accession>A0AAW6UVV2</accession>
<name>A0AAW6UVV2_9GAMM</name>
<dbReference type="AlphaFoldDB" id="A0AAW6UVV2"/>
<dbReference type="Gene3D" id="3.40.50.300">
    <property type="entry name" value="P-loop containing nucleotide triphosphate hydrolases"/>
    <property type="match status" value="1"/>
</dbReference>
<dbReference type="GO" id="GO:0005524">
    <property type="term" value="F:ATP binding"/>
    <property type="evidence" value="ECO:0007669"/>
    <property type="project" value="UniProtKB-KW"/>
</dbReference>
<dbReference type="InterPro" id="IPR003439">
    <property type="entry name" value="ABC_transporter-like_ATP-bd"/>
</dbReference>
<comment type="caution">
    <text evidence="2">The sequence shown here is derived from an EMBL/GenBank/DDBJ whole genome shotgun (WGS) entry which is preliminary data.</text>
</comment>
<keyword evidence="2" id="KW-0067">ATP-binding</keyword>
<keyword evidence="2" id="KW-0547">Nucleotide-binding</keyword>
<dbReference type="SUPFAM" id="SSF52540">
    <property type="entry name" value="P-loop containing nucleoside triphosphate hydrolases"/>
    <property type="match status" value="1"/>
</dbReference>
<dbReference type="InterPro" id="IPR027417">
    <property type="entry name" value="P-loop_NTPase"/>
</dbReference>
<proteinExistence type="predicted"/>
<evidence type="ECO:0000313" key="2">
    <source>
        <dbReference type="EMBL" id="MDK1685035.1"/>
    </source>
</evidence>
<organism evidence="2 3">
    <name type="scientific">Acinetobacter terrestris</name>
    <dbReference type="NCBI Taxonomy" id="2529843"/>
    <lineage>
        <taxon>Bacteria</taxon>
        <taxon>Pseudomonadati</taxon>
        <taxon>Pseudomonadota</taxon>
        <taxon>Gammaproteobacteria</taxon>
        <taxon>Moraxellales</taxon>
        <taxon>Moraxellaceae</taxon>
        <taxon>Acinetobacter</taxon>
        <taxon>Acinetobacter Taxon 24</taxon>
    </lineage>
</organism>
<dbReference type="Proteomes" id="UP001241935">
    <property type="component" value="Unassembled WGS sequence"/>
</dbReference>
<protein>
    <submittedName>
        <fullName evidence="2">ATP-binding cassette domain-containing protein</fullName>
    </submittedName>
</protein>
<feature type="non-terminal residue" evidence="2">
    <location>
        <position position="96"/>
    </location>
</feature>
<dbReference type="RefSeq" id="WP_284067811.1">
    <property type="nucleotide sequence ID" value="NZ_JASKNE010000003.1"/>
</dbReference>
<reference evidence="2" key="1">
    <citation type="submission" date="2023-04" db="EMBL/GenBank/DDBJ databases">
        <title>The environmental microbiomes in feedlot watering bowls are a reservoir of florfenicol resistance for bovine respiratory disease pathogens.</title>
        <authorList>
            <person name="Kos D.W."/>
            <person name="Ruzzini A.C."/>
            <person name="Schreiner B."/>
            <person name="Jelinski M.D."/>
        </authorList>
    </citation>
    <scope>NUCLEOTIDE SEQUENCE</scope>
    <source>
        <strain evidence="2">WB3</strain>
    </source>
</reference>
<feature type="domain" description="ABC transporter" evidence="1">
    <location>
        <begin position="24"/>
        <end position="61"/>
    </location>
</feature>
<dbReference type="GO" id="GO:0016887">
    <property type="term" value="F:ATP hydrolysis activity"/>
    <property type="evidence" value="ECO:0007669"/>
    <property type="project" value="InterPro"/>
</dbReference>
<dbReference type="EMBL" id="JASKNE010000003">
    <property type="protein sequence ID" value="MDK1685035.1"/>
    <property type="molecule type" value="Genomic_DNA"/>
</dbReference>
<evidence type="ECO:0000313" key="3">
    <source>
        <dbReference type="Proteomes" id="UP001241935"/>
    </source>
</evidence>